<protein>
    <recommendedName>
        <fullName evidence="3">Xaa-Pro dipeptidyl-peptidase C-terminal domain-containing protein</fullName>
    </recommendedName>
</protein>
<evidence type="ECO:0000259" key="3">
    <source>
        <dbReference type="SMART" id="SM00939"/>
    </source>
</evidence>
<dbReference type="InterPro" id="IPR005674">
    <property type="entry name" value="CocE/Ser_esterase"/>
</dbReference>
<accession>F2US61</accession>
<dbReference type="InterPro" id="IPR029058">
    <property type="entry name" value="AB_hydrolase_fold"/>
</dbReference>
<dbReference type="KEGG" id="sre:PTSG_11110"/>
<keyword evidence="1" id="KW-0378">Hydrolase</keyword>
<dbReference type="EMBL" id="GL832993">
    <property type="protein sequence ID" value="EGD80466.1"/>
    <property type="molecule type" value="Genomic_DNA"/>
</dbReference>
<dbReference type="eggNOG" id="ENOG502S6AZ">
    <property type="taxonomic scope" value="Eukaryota"/>
</dbReference>
<dbReference type="OrthoDB" id="416441at2759"/>
<gene>
    <name evidence="4" type="ORF">PTSG_11110</name>
</gene>
<dbReference type="Pfam" id="PF08530">
    <property type="entry name" value="PepX_C"/>
    <property type="match status" value="1"/>
</dbReference>
<evidence type="ECO:0000313" key="5">
    <source>
        <dbReference type="Proteomes" id="UP000007799"/>
    </source>
</evidence>
<feature type="domain" description="Xaa-Pro dipeptidyl-peptidase C-terminal" evidence="3">
    <location>
        <begin position="355"/>
        <end position="603"/>
    </location>
</feature>
<dbReference type="SUPFAM" id="SSF49785">
    <property type="entry name" value="Galactose-binding domain-like"/>
    <property type="match status" value="1"/>
</dbReference>
<dbReference type="OMA" id="DVRGRWM"/>
<dbReference type="GeneID" id="16068556"/>
<dbReference type="InParanoid" id="F2US61"/>
<dbReference type="NCBIfam" id="TIGR00976">
    <property type="entry name" value="CocE_NonD"/>
    <property type="match status" value="2"/>
</dbReference>
<dbReference type="SUPFAM" id="SSF53474">
    <property type="entry name" value="alpha/beta-Hydrolases"/>
    <property type="match status" value="1"/>
</dbReference>
<keyword evidence="5" id="KW-1185">Reference proteome</keyword>
<name>F2US61_SALR5</name>
<evidence type="ECO:0000256" key="2">
    <source>
        <dbReference type="SAM" id="SignalP"/>
    </source>
</evidence>
<dbReference type="AlphaFoldDB" id="F2US61"/>
<dbReference type="InterPro" id="IPR000383">
    <property type="entry name" value="Xaa-Pro-like_dom"/>
</dbReference>
<dbReference type="Proteomes" id="UP000007799">
    <property type="component" value="Unassembled WGS sequence"/>
</dbReference>
<dbReference type="Pfam" id="PF02129">
    <property type="entry name" value="Peptidase_S15"/>
    <property type="match status" value="1"/>
</dbReference>
<dbReference type="InterPro" id="IPR013736">
    <property type="entry name" value="Xaa-Pro_dipept_C"/>
</dbReference>
<keyword evidence="2" id="KW-0732">Signal</keyword>
<feature type="chain" id="PRO_5003291376" description="Xaa-Pro dipeptidyl-peptidase C-terminal domain-containing protein" evidence="2">
    <location>
        <begin position="30"/>
        <end position="632"/>
    </location>
</feature>
<dbReference type="GO" id="GO:0008239">
    <property type="term" value="F:dipeptidyl-peptidase activity"/>
    <property type="evidence" value="ECO:0007669"/>
    <property type="project" value="InterPro"/>
</dbReference>
<reference evidence="4" key="1">
    <citation type="submission" date="2009-08" db="EMBL/GenBank/DDBJ databases">
        <title>Annotation of Salpingoeca rosetta.</title>
        <authorList>
            <consortium name="The Broad Institute Genome Sequencing Platform"/>
            <person name="Russ C."/>
            <person name="Cuomo C."/>
            <person name="Burger G."/>
            <person name="Gray M.W."/>
            <person name="Holland P.W.H."/>
            <person name="King N."/>
            <person name="Lang F.B.F."/>
            <person name="Roger A.J."/>
            <person name="Ruiz-Trillo I."/>
            <person name="Young S.K."/>
            <person name="Zeng Q."/>
            <person name="Gargeya S."/>
            <person name="Alvarado L."/>
            <person name="Berlin A."/>
            <person name="Chapman S.B."/>
            <person name="Chen Z."/>
            <person name="Freedman E."/>
            <person name="Gellesch M."/>
            <person name="Goldberg J."/>
            <person name="Griggs A."/>
            <person name="Gujja S."/>
            <person name="Heilman E."/>
            <person name="Heiman D."/>
            <person name="Howarth C."/>
            <person name="Mehta T."/>
            <person name="Neiman D."/>
            <person name="Pearson M."/>
            <person name="Roberts A."/>
            <person name="Saif S."/>
            <person name="Shea T."/>
            <person name="Shenoy N."/>
            <person name="Sisk P."/>
            <person name="Stolte C."/>
            <person name="Sykes S."/>
            <person name="White J."/>
            <person name="Yandava C."/>
            <person name="Haas B."/>
            <person name="Nusbaum C."/>
            <person name="Birren B."/>
        </authorList>
    </citation>
    <scope>NUCLEOTIDE SEQUENCE [LARGE SCALE GENOMIC DNA]</scope>
    <source>
        <strain evidence="4">ATCC 50818</strain>
    </source>
</reference>
<dbReference type="Gene3D" id="2.60.120.260">
    <property type="entry name" value="Galactose-binding domain-like"/>
    <property type="match status" value="1"/>
</dbReference>
<evidence type="ECO:0000313" key="4">
    <source>
        <dbReference type="EMBL" id="EGD80466.1"/>
    </source>
</evidence>
<organism evidence="5">
    <name type="scientific">Salpingoeca rosetta (strain ATCC 50818 / BSB-021)</name>
    <dbReference type="NCBI Taxonomy" id="946362"/>
    <lineage>
        <taxon>Eukaryota</taxon>
        <taxon>Choanoflagellata</taxon>
        <taxon>Craspedida</taxon>
        <taxon>Salpingoecidae</taxon>
        <taxon>Salpingoeca</taxon>
    </lineage>
</organism>
<evidence type="ECO:0000256" key="1">
    <source>
        <dbReference type="ARBA" id="ARBA00022801"/>
    </source>
</evidence>
<feature type="signal peptide" evidence="2">
    <location>
        <begin position="1"/>
        <end position="29"/>
    </location>
</feature>
<dbReference type="InterPro" id="IPR008979">
    <property type="entry name" value="Galactose-bd-like_sf"/>
</dbReference>
<dbReference type="Gene3D" id="3.40.50.1820">
    <property type="entry name" value="alpha/beta hydrolase"/>
    <property type="match status" value="1"/>
</dbReference>
<proteinExistence type="predicted"/>
<dbReference type="SMART" id="SM00939">
    <property type="entry name" value="PepX_C"/>
    <property type="match status" value="1"/>
</dbReference>
<dbReference type="STRING" id="946362.F2US61"/>
<sequence length="632" mass="68197">MLLLTTRSLALPALLVAVLVVVATGSAHAQQLFPHHLVGQSNGTVGKTPYVTTTHMVEMRDGTKLHTIVFEPVKDIGKHKAAVLMRTPYGATGLKGLGEMWVDQGFVAVMQDFRGRYQSKGDFMCWFNATSDGADTIHWIKKQSWSNKRVFAQGVSANGIAAYLEEADPSVVEVLLGQYVVVATAELHRTIFQGGAYRYSLIHGWLDGIKELSFEHNFVDNEAFSSFYEPVSMTDKWKDVTAPAVHLTGWYDIFNHEQLRAYEGYQTQSTIGRGLNFLVVVPTGHCPGGEVPWPNGVNGIAVAEALAVALFKTLAAAADQVERANGGVFGVDGVAWAKLSTSQQTALINDVHARTAAVLRQANAPVVQYYVMGPAGASSAPGKGAGPFGNYWAEADALPVGKATKFYLNGTSELLIKGTPVEGAKVSYVYDPSDPVPTLGGNNLLLPQCGPYDQRQLEKRGDVASFTSVALESPVIVSGEMTAQLFVSTNCTDTDFTVKVLDVYPNGTSMMLQDGIVRMRWANDTRAPHLLTPGKVYMAEVSVWTTAYIFNAGHRIRVDISSSNYPRFSANPNTGRPLANNSTASIPAANTIYTGPAYPSRLTLPVLPNDGMPTPLDIDAVHARINDLLASL</sequence>
<dbReference type="RefSeq" id="XP_004988030.1">
    <property type="nucleotide sequence ID" value="XM_004987973.1"/>
</dbReference>